<evidence type="ECO:0000313" key="4">
    <source>
        <dbReference type="Proteomes" id="UP000792457"/>
    </source>
</evidence>
<feature type="compositionally biased region" description="Basic and acidic residues" evidence="2">
    <location>
        <begin position="282"/>
        <end position="293"/>
    </location>
</feature>
<name>A0A8K0NYV0_LADFU</name>
<accession>A0A8K0NYV0</accession>
<keyword evidence="1" id="KW-0175">Coiled coil</keyword>
<proteinExistence type="predicted"/>
<feature type="coiled-coil region" evidence="1">
    <location>
        <begin position="95"/>
        <end position="171"/>
    </location>
</feature>
<evidence type="ECO:0000256" key="2">
    <source>
        <dbReference type="SAM" id="MobiDB-lite"/>
    </source>
</evidence>
<evidence type="ECO:0000313" key="3">
    <source>
        <dbReference type="EMBL" id="KAG8229490.1"/>
    </source>
</evidence>
<feature type="compositionally biased region" description="Basic and acidic residues" evidence="2">
    <location>
        <begin position="300"/>
        <end position="315"/>
    </location>
</feature>
<gene>
    <name evidence="3" type="ORF">J437_LFUL010065</name>
</gene>
<sequence length="329" mass="38648">MNEKDSSSLIRDTDMYNFEKRLRETLHELSLKRGLLDESRKELNQAFLVKYELERRLDRACREVEESRVQLELAVSTGRKWEEEREAVPLHRAHLQAAITERDSLKEEARSLQLENVKLKRKVEELEGQVHCLSTFQMTTNTIQSKAEETIREVKRQVNNLVQDHKRLELTVKTSSNLSNRLELATRHFNCIHEKLTAQLKKMEANTVSLTCIKLKFWKTSLSEMESRLKTSEDNNNKLQQALKSALETTEKFRMEAKEREKESKEMRDAKESIEQQLVELNRLKQQKDKEVQVEPSMEENERNPQNDNKIEDGPKLNTPTPEKGSMEE</sequence>
<reference evidence="3" key="2">
    <citation type="submission" date="2017-10" db="EMBL/GenBank/DDBJ databases">
        <title>Ladona fulva Genome sequencing and assembly.</title>
        <authorList>
            <person name="Murali S."/>
            <person name="Richards S."/>
            <person name="Bandaranaike D."/>
            <person name="Bellair M."/>
            <person name="Blankenburg K."/>
            <person name="Chao H."/>
            <person name="Dinh H."/>
            <person name="Doddapaneni H."/>
            <person name="Dugan-Rocha S."/>
            <person name="Elkadiri S."/>
            <person name="Gnanaolivu R."/>
            <person name="Hernandez B."/>
            <person name="Skinner E."/>
            <person name="Javaid M."/>
            <person name="Lee S."/>
            <person name="Li M."/>
            <person name="Ming W."/>
            <person name="Munidasa M."/>
            <person name="Muniz J."/>
            <person name="Nguyen L."/>
            <person name="Hughes D."/>
            <person name="Osuji N."/>
            <person name="Pu L.-L."/>
            <person name="Puazo M."/>
            <person name="Qu C."/>
            <person name="Quiroz J."/>
            <person name="Raj R."/>
            <person name="Weissenberger G."/>
            <person name="Xin Y."/>
            <person name="Zou X."/>
            <person name="Han Y."/>
            <person name="Worley K."/>
            <person name="Muzny D."/>
            <person name="Gibbs R."/>
        </authorList>
    </citation>
    <scope>NUCLEOTIDE SEQUENCE</scope>
    <source>
        <strain evidence="3">Sampled in the wild</strain>
    </source>
</reference>
<feature type="region of interest" description="Disordered" evidence="2">
    <location>
        <begin position="255"/>
        <end position="329"/>
    </location>
</feature>
<dbReference type="OrthoDB" id="8193814at2759"/>
<keyword evidence="4" id="KW-1185">Reference proteome</keyword>
<organism evidence="3 4">
    <name type="scientific">Ladona fulva</name>
    <name type="common">Scarce chaser dragonfly</name>
    <name type="synonym">Libellula fulva</name>
    <dbReference type="NCBI Taxonomy" id="123851"/>
    <lineage>
        <taxon>Eukaryota</taxon>
        <taxon>Metazoa</taxon>
        <taxon>Ecdysozoa</taxon>
        <taxon>Arthropoda</taxon>
        <taxon>Hexapoda</taxon>
        <taxon>Insecta</taxon>
        <taxon>Pterygota</taxon>
        <taxon>Palaeoptera</taxon>
        <taxon>Odonata</taxon>
        <taxon>Epiprocta</taxon>
        <taxon>Anisoptera</taxon>
        <taxon>Libelluloidea</taxon>
        <taxon>Libellulidae</taxon>
        <taxon>Ladona</taxon>
    </lineage>
</organism>
<protein>
    <submittedName>
        <fullName evidence="3">Uncharacterized protein</fullName>
    </submittedName>
</protein>
<dbReference type="EMBL" id="KZ308432">
    <property type="protein sequence ID" value="KAG8229490.1"/>
    <property type="molecule type" value="Genomic_DNA"/>
</dbReference>
<comment type="caution">
    <text evidence="3">The sequence shown here is derived from an EMBL/GenBank/DDBJ whole genome shotgun (WGS) entry which is preliminary data.</text>
</comment>
<reference evidence="3" key="1">
    <citation type="submission" date="2013-04" db="EMBL/GenBank/DDBJ databases">
        <authorList>
            <person name="Qu J."/>
            <person name="Murali S.C."/>
            <person name="Bandaranaike D."/>
            <person name="Bellair M."/>
            <person name="Blankenburg K."/>
            <person name="Chao H."/>
            <person name="Dinh H."/>
            <person name="Doddapaneni H."/>
            <person name="Downs B."/>
            <person name="Dugan-Rocha S."/>
            <person name="Elkadiri S."/>
            <person name="Gnanaolivu R.D."/>
            <person name="Hernandez B."/>
            <person name="Javaid M."/>
            <person name="Jayaseelan J.C."/>
            <person name="Lee S."/>
            <person name="Li M."/>
            <person name="Ming W."/>
            <person name="Munidasa M."/>
            <person name="Muniz J."/>
            <person name="Nguyen L."/>
            <person name="Ongeri F."/>
            <person name="Osuji N."/>
            <person name="Pu L.-L."/>
            <person name="Puazo M."/>
            <person name="Qu C."/>
            <person name="Quiroz J."/>
            <person name="Raj R."/>
            <person name="Weissenberger G."/>
            <person name="Xin Y."/>
            <person name="Zou X."/>
            <person name="Han Y."/>
            <person name="Richards S."/>
            <person name="Worley K."/>
            <person name="Muzny D."/>
            <person name="Gibbs R."/>
        </authorList>
    </citation>
    <scope>NUCLEOTIDE SEQUENCE</scope>
    <source>
        <strain evidence="3">Sampled in the wild</strain>
    </source>
</reference>
<feature type="compositionally biased region" description="Basic and acidic residues" evidence="2">
    <location>
        <begin position="255"/>
        <end position="274"/>
    </location>
</feature>
<dbReference type="AlphaFoldDB" id="A0A8K0NYV0"/>
<dbReference type="Proteomes" id="UP000792457">
    <property type="component" value="Unassembled WGS sequence"/>
</dbReference>
<evidence type="ECO:0000256" key="1">
    <source>
        <dbReference type="SAM" id="Coils"/>
    </source>
</evidence>